<dbReference type="Pfam" id="PF00994">
    <property type="entry name" value="MoCF_biosynth"/>
    <property type="match status" value="1"/>
</dbReference>
<dbReference type="AlphaFoldDB" id="A0AAQ3JPV6"/>
<dbReference type="Gene3D" id="3.40.980.10">
    <property type="entry name" value="MoaB/Mog-like domain"/>
    <property type="match status" value="1"/>
</dbReference>
<dbReference type="InterPro" id="IPR008284">
    <property type="entry name" value="MoCF_biosynth_CS"/>
</dbReference>
<evidence type="ECO:0000256" key="3">
    <source>
        <dbReference type="ARBA" id="ARBA00023150"/>
    </source>
</evidence>
<dbReference type="Proteomes" id="UP001327560">
    <property type="component" value="Chromosome 1"/>
</dbReference>
<dbReference type="PANTHER" id="PTHR43764">
    <property type="entry name" value="MOLYBDENUM COFACTOR BIOSYNTHESIS"/>
    <property type="match status" value="1"/>
</dbReference>
<reference evidence="5 6" key="1">
    <citation type="submission" date="2023-10" db="EMBL/GenBank/DDBJ databases">
        <title>Chromosome-scale genome assembly provides insights into flower coloration mechanisms of Canna indica.</title>
        <authorList>
            <person name="Li C."/>
        </authorList>
    </citation>
    <scope>NUCLEOTIDE SEQUENCE [LARGE SCALE GENOMIC DNA]</scope>
    <source>
        <tissue evidence="5">Flower</tissue>
    </source>
</reference>
<keyword evidence="3" id="KW-0501">Molybdenum cofactor biosynthesis</keyword>
<gene>
    <name evidence="5" type="ORF">Cni_G02312</name>
</gene>
<dbReference type="PROSITE" id="PS01078">
    <property type="entry name" value="MOCF_BIOSYNTHESIS_1"/>
    <property type="match status" value="1"/>
</dbReference>
<comment type="pathway">
    <text evidence="1">Cofactor biosynthesis; molybdopterin biosynthesis.</text>
</comment>
<accession>A0AAQ3JPV6</accession>
<dbReference type="SUPFAM" id="SSF53218">
    <property type="entry name" value="Molybdenum cofactor biosynthesis proteins"/>
    <property type="match status" value="1"/>
</dbReference>
<dbReference type="GO" id="GO:0061599">
    <property type="term" value="F:molybdopterin molybdotransferase activity"/>
    <property type="evidence" value="ECO:0007669"/>
    <property type="project" value="UniProtKB-EC"/>
</dbReference>
<dbReference type="EMBL" id="CP136890">
    <property type="protein sequence ID" value="WOK93612.1"/>
    <property type="molecule type" value="Genomic_DNA"/>
</dbReference>
<evidence type="ECO:0000313" key="6">
    <source>
        <dbReference type="Proteomes" id="UP001327560"/>
    </source>
</evidence>
<dbReference type="InterPro" id="IPR036425">
    <property type="entry name" value="MoaB/Mog-like_dom_sf"/>
</dbReference>
<name>A0AAQ3JPV6_9LILI</name>
<dbReference type="InterPro" id="IPR001453">
    <property type="entry name" value="MoaB/Mog_dom"/>
</dbReference>
<proteinExistence type="predicted"/>
<dbReference type="PANTHER" id="PTHR43764:SF1">
    <property type="entry name" value="MOLYBDOPTERIN MOLYBDOTRANSFERASE"/>
    <property type="match status" value="1"/>
</dbReference>
<evidence type="ECO:0000256" key="2">
    <source>
        <dbReference type="ARBA" id="ARBA00013269"/>
    </source>
</evidence>
<organism evidence="5 6">
    <name type="scientific">Canna indica</name>
    <name type="common">Indian-shot</name>
    <dbReference type="NCBI Taxonomy" id="4628"/>
    <lineage>
        <taxon>Eukaryota</taxon>
        <taxon>Viridiplantae</taxon>
        <taxon>Streptophyta</taxon>
        <taxon>Embryophyta</taxon>
        <taxon>Tracheophyta</taxon>
        <taxon>Spermatophyta</taxon>
        <taxon>Magnoliopsida</taxon>
        <taxon>Liliopsida</taxon>
        <taxon>Zingiberales</taxon>
        <taxon>Cannaceae</taxon>
        <taxon>Canna</taxon>
    </lineage>
</organism>
<protein>
    <recommendedName>
        <fullName evidence="2">molybdopterin molybdotransferase</fullName>
        <ecNumber evidence="2">2.10.1.1</ecNumber>
    </recommendedName>
</protein>
<evidence type="ECO:0000259" key="4">
    <source>
        <dbReference type="Pfam" id="PF00994"/>
    </source>
</evidence>
<evidence type="ECO:0000313" key="5">
    <source>
        <dbReference type="EMBL" id="WOK93612.1"/>
    </source>
</evidence>
<evidence type="ECO:0000256" key="1">
    <source>
        <dbReference type="ARBA" id="ARBA00005046"/>
    </source>
</evidence>
<feature type="domain" description="MoaB/Mog" evidence="4">
    <location>
        <begin position="6"/>
        <end position="101"/>
    </location>
</feature>
<dbReference type="InterPro" id="IPR051920">
    <property type="entry name" value="MPT_Adenylyltrnsfr/MoaC-Rel"/>
</dbReference>
<dbReference type="EC" id="2.10.1.1" evidence="2"/>
<keyword evidence="6" id="KW-1185">Reference proteome</keyword>
<dbReference type="GO" id="GO:0006777">
    <property type="term" value="P:Mo-molybdopterin cofactor biosynthetic process"/>
    <property type="evidence" value="ECO:0007669"/>
    <property type="project" value="UniProtKB-KW"/>
</dbReference>
<sequence length="113" mass="12210">MVKVSILTVSDTVSSGTGPDMSGPRTVFIVNSSSEKLGGAHVVDTAVVPDEVDKIKNVLIRWSDIDKVYLILTLGGTGFTPRDVTPEATKVVIKKETPRLLYVMLQESLKVLP</sequence>